<dbReference type="Gene3D" id="3.40.50.2000">
    <property type="entry name" value="Glycogen Phosphorylase B"/>
    <property type="match status" value="1"/>
</dbReference>
<accession>A0ABQ5V090</accession>
<gene>
    <name evidence="1" type="ORF">GCM10007854_17880</name>
</gene>
<comment type="caution">
    <text evidence="1">The sequence shown here is derived from an EMBL/GenBank/DDBJ whole genome shotgun (WGS) entry which is preliminary data.</text>
</comment>
<organism evidence="1 2">
    <name type="scientific">Algimonas porphyrae</name>
    <dbReference type="NCBI Taxonomy" id="1128113"/>
    <lineage>
        <taxon>Bacteria</taxon>
        <taxon>Pseudomonadati</taxon>
        <taxon>Pseudomonadota</taxon>
        <taxon>Alphaproteobacteria</taxon>
        <taxon>Maricaulales</taxon>
        <taxon>Robiginitomaculaceae</taxon>
        <taxon>Algimonas</taxon>
    </lineage>
</organism>
<name>A0ABQ5V090_9PROT</name>
<evidence type="ECO:0000313" key="2">
    <source>
        <dbReference type="Proteomes" id="UP001161390"/>
    </source>
</evidence>
<evidence type="ECO:0000313" key="1">
    <source>
        <dbReference type="EMBL" id="GLQ20833.1"/>
    </source>
</evidence>
<dbReference type="PANTHER" id="PTHR46656:SF3">
    <property type="entry name" value="PUTATIVE-RELATED"/>
    <property type="match status" value="1"/>
</dbReference>
<dbReference type="RefSeq" id="WP_284371753.1">
    <property type="nucleotide sequence ID" value="NZ_BSNJ01000003.1"/>
</dbReference>
<keyword evidence="2" id="KW-1185">Reference proteome</keyword>
<dbReference type="EMBL" id="BSNJ01000003">
    <property type="protein sequence ID" value="GLQ20833.1"/>
    <property type="molecule type" value="Genomic_DNA"/>
</dbReference>
<protein>
    <recommendedName>
        <fullName evidence="3">Glycosyltransferase family 4 protein</fullName>
    </recommendedName>
</protein>
<sequence>MAHLIPQPWRHELRRRQRLWQLRRLQSGSGAGAHSDDPVTVYGLFSSASGLGQAVRLLADNLEQIGRTVHRIDVTAHLHGTGPAQTPVATTSLTRDPGWGPIIWHLNPVEAAEVMVALPPPCLAERPRIGMWLYELNAAPARWRSYVPLFHAIWSPSDASAAAMKSLGADAVTVPYCHTDICDVHAARADTSPPVFTVLAMADARSSLARKNIAGAIAAFRCAFDQTDQQVRLRVKVSHLPDDAPLRDAIRACPQAELIESRLSFRSTLSLMAEADTFLSLHRGEGYGLTLVESMQMGVPVIMTDEPSTRALQLAGSSWTTPSHTVPVRDPQAIYRSGHWAEPDLTVAAKHLTKLRQDWRSGALATGREGRIRSAAHIFSGPARLDGLRAALAALPQTIAPQAELRRVAMREASAT</sequence>
<dbReference type="PANTHER" id="PTHR46656">
    <property type="entry name" value="PUTATIVE-RELATED"/>
    <property type="match status" value="1"/>
</dbReference>
<dbReference type="Pfam" id="PF13692">
    <property type="entry name" value="Glyco_trans_1_4"/>
    <property type="match status" value="1"/>
</dbReference>
<reference evidence="1" key="1">
    <citation type="journal article" date="2014" name="Int. J. Syst. Evol. Microbiol.">
        <title>Complete genome of a new Firmicutes species belonging to the dominant human colonic microbiota ('Ruminococcus bicirculans') reveals two chromosomes and a selective capacity to utilize plant glucans.</title>
        <authorList>
            <consortium name="NISC Comparative Sequencing Program"/>
            <person name="Wegmann U."/>
            <person name="Louis P."/>
            <person name="Goesmann A."/>
            <person name="Henrissat B."/>
            <person name="Duncan S.H."/>
            <person name="Flint H.J."/>
        </authorList>
    </citation>
    <scope>NUCLEOTIDE SEQUENCE</scope>
    <source>
        <strain evidence="1">NBRC 108216</strain>
    </source>
</reference>
<dbReference type="Proteomes" id="UP001161390">
    <property type="component" value="Unassembled WGS sequence"/>
</dbReference>
<evidence type="ECO:0008006" key="3">
    <source>
        <dbReference type="Google" id="ProtNLM"/>
    </source>
</evidence>
<dbReference type="SUPFAM" id="SSF53756">
    <property type="entry name" value="UDP-Glycosyltransferase/glycogen phosphorylase"/>
    <property type="match status" value="1"/>
</dbReference>
<reference evidence="1" key="2">
    <citation type="submission" date="2023-01" db="EMBL/GenBank/DDBJ databases">
        <title>Draft genome sequence of Algimonas porphyrae strain NBRC 108216.</title>
        <authorList>
            <person name="Sun Q."/>
            <person name="Mori K."/>
        </authorList>
    </citation>
    <scope>NUCLEOTIDE SEQUENCE</scope>
    <source>
        <strain evidence="1">NBRC 108216</strain>
    </source>
</reference>
<proteinExistence type="predicted"/>